<evidence type="ECO:0000259" key="1">
    <source>
        <dbReference type="Pfam" id="PF21772"/>
    </source>
</evidence>
<gene>
    <name evidence="2" type="primary">catip</name>
    <name evidence="2" type="ORF">FJT64_020634</name>
</gene>
<feature type="domain" description="Ciliogenesis-associated TTC17-interacting protein N-terminal" evidence="1">
    <location>
        <begin position="7"/>
        <end position="196"/>
    </location>
</feature>
<comment type="caution">
    <text evidence="2">The sequence shown here is derived from an EMBL/GenBank/DDBJ whole genome shotgun (WGS) entry which is preliminary data.</text>
</comment>
<dbReference type="SUPFAM" id="SSF47391">
    <property type="entry name" value="Dimerization-anchoring domain of cAMP-dependent PK regulatory subunit"/>
    <property type="match status" value="1"/>
</dbReference>
<dbReference type="AlphaFoldDB" id="A0A6A4WMR0"/>
<dbReference type="Pfam" id="PF21772">
    <property type="entry name" value="CATIP_N"/>
    <property type="match status" value="1"/>
</dbReference>
<dbReference type="Proteomes" id="UP000440578">
    <property type="component" value="Unassembled WGS sequence"/>
</dbReference>
<keyword evidence="3" id="KW-1185">Reference proteome</keyword>
<name>A0A6A4WMR0_AMPAM</name>
<organism evidence="2 3">
    <name type="scientific">Amphibalanus amphitrite</name>
    <name type="common">Striped barnacle</name>
    <name type="synonym">Balanus amphitrite</name>
    <dbReference type="NCBI Taxonomy" id="1232801"/>
    <lineage>
        <taxon>Eukaryota</taxon>
        <taxon>Metazoa</taxon>
        <taxon>Ecdysozoa</taxon>
        <taxon>Arthropoda</taxon>
        <taxon>Crustacea</taxon>
        <taxon>Multicrustacea</taxon>
        <taxon>Cirripedia</taxon>
        <taxon>Thoracica</taxon>
        <taxon>Thoracicalcarea</taxon>
        <taxon>Balanomorpha</taxon>
        <taxon>Balanoidea</taxon>
        <taxon>Balanidae</taxon>
        <taxon>Amphibalaninae</taxon>
        <taxon>Amphibalanus</taxon>
    </lineage>
</organism>
<dbReference type="EMBL" id="VIIS01000512">
    <property type="protein sequence ID" value="KAF0308125.1"/>
    <property type="molecule type" value="Genomic_DNA"/>
</dbReference>
<evidence type="ECO:0000313" key="3">
    <source>
        <dbReference type="Proteomes" id="UP000440578"/>
    </source>
</evidence>
<reference evidence="2 3" key="1">
    <citation type="submission" date="2019-07" db="EMBL/GenBank/DDBJ databases">
        <title>Draft genome assembly of a fouling barnacle, Amphibalanus amphitrite (Darwin, 1854): The first reference genome for Thecostraca.</title>
        <authorList>
            <person name="Kim W."/>
        </authorList>
    </citation>
    <scope>NUCLEOTIDE SEQUENCE [LARGE SCALE GENOMIC DNA]</scope>
    <source>
        <strain evidence="2">SNU_AA5</strain>
        <tissue evidence="2">Soma without cirri and trophi</tissue>
    </source>
</reference>
<dbReference type="CDD" id="cd22973">
    <property type="entry name" value="DD_CATIP"/>
    <property type="match status" value="1"/>
</dbReference>
<accession>A0A6A4WMR0</accession>
<protein>
    <submittedName>
        <fullName evidence="2">Ciliogenesis-associated TTC17-interacting protein</fullName>
    </submittedName>
</protein>
<sequence length="353" mass="40505">MNPAATAISFLEGPEQVDWSRVCFQERLAAHGLRRPPPGAAPIGFQVMSVEQSERDGSPTFTVLVHRNYHLGGVEVRSELMAVIERDLQTIQQHWKQTAVWPDRQQWRQLHLVRERHQFAVQTQQGATGHEPVERLYRLNRSKMRFLYSEGALVVLQRLVAVRDHQEPVHGTAMEICGRIYPFTIEHQGWKPLAVAGALRCVRLAKTLARGNYGNESFAHLTPEGTLVAQAVHAWPVRVEALHLLRERPPLDWELDLQLVSVFTDRKLELRALFERYLREHPDVRRLLADFLQAVLVWKPEDVTEFAENFFTSYSVTYKSGEQNDQEAALNAALASVHGDWDESWLEPKAFTE</sequence>
<dbReference type="InterPro" id="IPR047501">
    <property type="entry name" value="DD_CATIP"/>
</dbReference>
<evidence type="ECO:0000313" key="2">
    <source>
        <dbReference type="EMBL" id="KAF0308125.1"/>
    </source>
</evidence>
<proteinExistence type="predicted"/>
<dbReference type="PANTHER" id="PTHR15505">
    <property type="entry name" value="RIIA DOMAIN-CONTAINING PROTEIN 1"/>
    <property type="match status" value="1"/>
</dbReference>
<dbReference type="PANTHER" id="PTHR15505:SF4">
    <property type="entry name" value="RIIA DOMAIN-CONTAINING PROTEIN 1"/>
    <property type="match status" value="1"/>
</dbReference>
<dbReference type="InterPro" id="IPR048777">
    <property type="entry name" value="CATIP_N"/>
</dbReference>